<dbReference type="VEuPathDB" id="PlasmoDB:PCOAH_00054450"/>
<evidence type="ECO:0000313" key="3">
    <source>
        <dbReference type="Proteomes" id="UP000092716"/>
    </source>
</evidence>
<feature type="compositionally biased region" description="Low complexity" evidence="1">
    <location>
        <begin position="295"/>
        <end position="307"/>
    </location>
</feature>
<feature type="compositionally biased region" description="Polar residues" evidence="1">
    <location>
        <begin position="314"/>
        <end position="339"/>
    </location>
</feature>
<name>A0A1B1E763_9APIC</name>
<feature type="region of interest" description="Disordered" evidence="1">
    <location>
        <begin position="274"/>
        <end position="350"/>
    </location>
</feature>
<accession>A0A1B1E763</accession>
<dbReference type="AlphaFoldDB" id="A0A1B1E763"/>
<dbReference type="EMBL" id="CP016252">
    <property type="protein sequence ID" value="ANQ10845.1"/>
    <property type="molecule type" value="Genomic_DNA"/>
</dbReference>
<evidence type="ECO:0000256" key="1">
    <source>
        <dbReference type="SAM" id="MobiDB-lite"/>
    </source>
</evidence>
<evidence type="ECO:0000313" key="2">
    <source>
        <dbReference type="EMBL" id="ANQ10845.1"/>
    </source>
</evidence>
<keyword evidence="3" id="KW-1185">Reference proteome</keyword>
<dbReference type="RefSeq" id="XP_019917540.1">
    <property type="nucleotide sequence ID" value="XM_020062225.1"/>
</dbReference>
<dbReference type="KEGG" id="pcot:PCOAH_00054450"/>
<dbReference type="InterPro" id="IPR008780">
    <property type="entry name" value="Plasmodium_Vir"/>
</dbReference>
<dbReference type="GeneID" id="30912179"/>
<gene>
    <name evidence="2" type="ORF">PCOAH_00054450</name>
</gene>
<proteinExistence type="predicted"/>
<sequence length="350" mass="38716">MSSVPSLQGLPSEFDFYHEFKSSQVDCASGNGCSDEISQYQLAQKFPNSIDRDQVEHALAHIYNIYKNGDKKSLECTARHFFYYWIGDKLSNSNGGSGTFRAAMSVICRRIKDNYKPGGCELPCDDSGHVDRDIFNSRKKLFDFWYDGNIVQTLLEISGSEGTKICAKYIGEIDEAYEAVQTHCGTNGSDKYCTEFWNKNRNKINQALQGVNHGLQAAQKRTTEAAKATSAAVEEAVRNATTTSSISSILGTLAATTVPFFLYKYKLLPSWFGNNSNGRSRKKRSTARNRDTLTEDSSTFDSTDTSTIGPTDLAENSTVRSGVYTTPSTRQSTGRTNNAPGRPNIGYQNL</sequence>
<dbReference type="Proteomes" id="UP000092716">
    <property type="component" value="Chromosome 14"/>
</dbReference>
<reference evidence="3" key="1">
    <citation type="submission" date="2016-06" db="EMBL/GenBank/DDBJ databases">
        <title>First high quality genome sequence of Plasmodium coatneyi using continuous long reads from single molecule, real-time sequencing.</title>
        <authorList>
            <person name="Chien J.-T."/>
            <person name="Pakala S.B."/>
            <person name="Geraldo J.A."/>
            <person name="Lapp S.A."/>
            <person name="Barnwell J.W."/>
            <person name="Kissinger J.C."/>
            <person name="Galinski M.R."/>
            <person name="Humphrey J.C."/>
        </authorList>
    </citation>
    <scope>NUCLEOTIDE SEQUENCE [LARGE SCALE GENOMIC DNA]</scope>
    <source>
        <strain evidence="3">Hackeri</strain>
    </source>
</reference>
<dbReference type="Pfam" id="PF05795">
    <property type="entry name" value="Plasmodium_Vir"/>
    <property type="match status" value="1"/>
</dbReference>
<organism evidence="2 3">
    <name type="scientific">Plasmodium coatneyi</name>
    <dbReference type="NCBI Taxonomy" id="208452"/>
    <lineage>
        <taxon>Eukaryota</taxon>
        <taxon>Sar</taxon>
        <taxon>Alveolata</taxon>
        <taxon>Apicomplexa</taxon>
        <taxon>Aconoidasida</taxon>
        <taxon>Haemosporida</taxon>
        <taxon>Plasmodiidae</taxon>
        <taxon>Plasmodium</taxon>
    </lineage>
</organism>
<dbReference type="OrthoDB" id="383226at2759"/>
<protein>
    <submittedName>
        <fullName evidence="2">KIR protein</fullName>
    </submittedName>
</protein>